<evidence type="ECO:0000313" key="2">
    <source>
        <dbReference type="EMBL" id="MBB3986856.1"/>
    </source>
</evidence>
<dbReference type="Proteomes" id="UP000541426">
    <property type="component" value="Unassembled WGS sequence"/>
</dbReference>
<proteinExistence type="predicted"/>
<dbReference type="EMBL" id="JACIEJ010000008">
    <property type="protein sequence ID" value="MBB3986856.1"/>
    <property type="molecule type" value="Genomic_DNA"/>
</dbReference>
<protein>
    <submittedName>
        <fullName evidence="2">Uncharacterized protein</fullName>
    </submittedName>
</protein>
<feature type="transmembrane region" description="Helical" evidence="1">
    <location>
        <begin position="73"/>
        <end position="94"/>
    </location>
</feature>
<gene>
    <name evidence="2" type="ORF">GGQ68_003200</name>
</gene>
<comment type="caution">
    <text evidence="2">The sequence shown here is derived from an EMBL/GenBank/DDBJ whole genome shotgun (WGS) entry which is preliminary data.</text>
</comment>
<name>A0A7W6DPG1_9RHOB</name>
<evidence type="ECO:0000256" key="1">
    <source>
        <dbReference type="SAM" id="Phobius"/>
    </source>
</evidence>
<organism evidence="2 3">
    <name type="scientific">Sagittula marina</name>
    <dbReference type="NCBI Taxonomy" id="943940"/>
    <lineage>
        <taxon>Bacteria</taxon>
        <taxon>Pseudomonadati</taxon>
        <taxon>Pseudomonadota</taxon>
        <taxon>Alphaproteobacteria</taxon>
        <taxon>Rhodobacterales</taxon>
        <taxon>Roseobacteraceae</taxon>
        <taxon>Sagittula</taxon>
    </lineage>
</organism>
<sequence>MNMSAEWSLAMVFVFAVTLASGWQRAKIRRAVRNLSTAAQRQLGEAPTYAPPTGDALTPELADYAAVHRRVGWIVKGVWVLALLWLAYVAWLILGGI</sequence>
<evidence type="ECO:0000313" key="3">
    <source>
        <dbReference type="Proteomes" id="UP000541426"/>
    </source>
</evidence>
<keyword evidence="3" id="KW-1185">Reference proteome</keyword>
<accession>A0A7W6DPG1</accession>
<dbReference type="RefSeq" id="WP_183967581.1">
    <property type="nucleotide sequence ID" value="NZ_BAABBZ010000019.1"/>
</dbReference>
<reference evidence="2 3" key="1">
    <citation type="submission" date="2020-08" db="EMBL/GenBank/DDBJ databases">
        <title>Genomic Encyclopedia of Type Strains, Phase IV (KMG-IV): sequencing the most valuable type-strain genomes for metagenomic binning, comparative biology and taxonomic classification.</title>
        <authorList>
            <person name="Goeker M."/>
        </authorList>
    </citation>
    <scope>NUCLEOTIDE SEQUENCE [LARGE SCALE GENOMIC DNA]</scope>
    <source>
        <strain evidence="2 3">DSM 102235</strain>
    </source>
</reference>
<keyword evidence="1" id="KW-1133">Transmembrane helix</keyword>
<keyword evidence="1" id="KW-0812">Transmembrane</keyword>
<keyword evidence="1" id="KW-0472">Membrane</keyword>
<dbReference type="AlphaFoldDB" id="A0A7W6DPG1"/>